<dbReference type="GO" id="GO:0030145">
    <property type="term" value="F:manganese ion binding"/>
    <property type="evidence" value="ECO:0007669"/>
    <property type="project" value="InterPro"/>
</dbReference>
<dbReference type="AlphaFoldDB" id="A0A6M0CG40"/>
<dbReference type="PANTHER" id="PTHR39181:SF1">
    <property type="entry name" value="TYROSINE-PROTEIN PHOSPHATASE YWQE"/>
    <property type="match status" value="1"/>
</dbReference>
<name>A0A6M0CG40_9FLAO</name>
<protein>
    <recommendedName>
        <fullName evidence="2">protein-tyrosine-phosphatase</fullName>
        <ecNumber evidence="2">3.1.3.48</ecNumber>
    </recommendedName>
</protein>
<dbReference type="RefSeq" id="WP_164030460.1">
    <property type="nucleotide sequence ID" value="NZ_JAABOQ010000002.1"/>
</dbReference>
<dbReference type="Gene3D" id="3.20.20.140">
    <property type="entry name" value="Metal-dependent hydrolases"/>
    <property type="match status" value="1"/>
</dbReference>
<organism evidence="5 6">
    <name type="scientific">Spongiivirga citrea</name>
    <dbReference type="NCBI Taxonomy" id="1481457"/>
    <lineage>
        <taxon>Bacteria</taxon>
        <taxon>Pseudomonadati</taxon>
        <taxon>Bacteroidota</taxon>
        <taxon>Flavobacteriia</taxon>
        <taxon>Flavobacteriales</taxon>
        <taxon>Flavobacteriaceae</taxon>
        <taxon>Spongiivirga</taxon>
    </lineage>
</organism>
<dbReference type="EMBL" id="JAABOQ010000002">
    <property type="protein sequence ID" value="NER16866.1"/>
    <property type="molecule type" value="Genomic_DNA"/>
</dbReference>
<reference evidence="5 6" key="1">
    <citation type="submission" date="2020-01" db="EMBL/GenBank/DDBJ databases">
        <title>Spongiivirga citrea KCTC 32990T.</title>
        <authorList>
            <person name="Wang G."/>
        </authorList>
    </citation>
    <scope>NUCLEOTIDE SEQUENCE [LARGE SCALE GENOMIC DNA]</scope>
    <source>
        <strain evidence="5 6">KCTC 32990</strain>
    </source>
</reference>
<evidence type="ECO:0000256" key="4">
    <source>
        <dbReference type="ARBA" id="ARBA00051722"/>
    </source>
</evidence>
<keyword evidence="3" id="KW-0378">Hydrolase</keyword>
<evidence type="ECO:0000256" key="2">
    <source>
        <dbReference type="ARBA" id="ARBA00013064"/>
    </source>
</evidence>
<sequence>MIFFKKKTVTLSDLIPKGYVDIHSHLLPGIDDGSKNIYQTTKLVKMLNEIGVEHFITTPHVMDDVWPNTTDRINNKLIETANLLKTFKINFSSFSAAAEYMIDDLFLKRLQKNDLLTIGEDYLLVEMSTFNPPINILEIIFEMKLAGYKPILAHPERYGYYFNKYKMYNDLKKAGCFFQVNLLSLTDYYGAQVQDTAFKLLSDNLIDFTGTDAHNERQINKLKDLIPNKEVNQIEKCLSANSIFCTS</sequence>
<evidence type="ECO:0000256" key="1">
    <source>
        <dbReference type="ARBA" id="ARBA00005750"/>
    </source>
</evidence>
<dbReference type="Pfam" id="PF19567">
    <property type="entry name" value="CpsB_CapC"/>
    <property type="match status" value="1"/>
</dbReference>
<dbReference type="Proteomes" id="UP000474296">
    <property type="component" value="Unassembled WGS sequence"/>
</dbReference>
<accession>A0A6M0CG40</accession>
<proteinExistence type="inferred from homology"/>
<comment type="caution">
    <text evidence="5">The sequence shown here is derived from an EMBL/GenBank/DDBJ whole genome shotgun (WGS) entry which is preliminary data.</text>
</comment>
<dbReference type="InterPro" id="IPR016667">
    <property type="entry name" value="Caps_polysacc_synth_CpsB/CapC"/>
</dbReference>
<dbReference type="PANTHER" id="PTHR39181">
    <property type="entry name" value="TYROSINE-PROTEIN PHOSPHATASE YWQE"/>
    <property type="match status" value="1"/>
</dbReference>
<evidence type="ECO:0000256" key="3">
    <source>
        <dbReference type="ARBA" id="ARBA00022801"/>
    </source>
</evidence>
<dbReference type="SUPFAM" id="SSF89550">
    <property type="entry name" value="PHP domain-like"/>
    <property type="match status" value="1"/>
</dbReference>
<gene>
    <name evidence="5" type="ORF">GWK10_06570</name>
</gene>
<dbReference type="InterPro" id="IPR016195">
    <property type="entry name" value="Pol/histidinol_Pase-like"/>
</dbReference>
<keyword evidence="6" id="KW-1185">Reference proteome</keyword>
<dbReference type="PIRSF" id="PIRSF016557">
    <property type="entry name" value="Caps_synth_CpsB"/>
    <property type="match status" value="1"/>
</dbReference>
<comment type="catalytic activity">
    <reaction evidence="4">
        <text>O-phospho-L-tyrosyl-[protein] + H2O = L-tyrosyl-[protein] + phosphate</text>
        <dbReference type="Rhea" id="RHEA:10684"/>
        <dbReference type="Rhea" id="RHEA-COMP:10136"/>
        <dbReference type="Rhea" id="RHEA-COMP:20101"/>
        <dbReference type="ChEBI" id="CHEBI:15377"/>
        <dbReference type="ChEBI" id="CHEBI:43474"/>
        <dbReference type="ChEBI" id="CHEBI:46858"/>
        <dbReference type="ChEBI" id="CHEBI:61978"/>
        <dbReference type="EC" id="3.1.3.48"/>
    </reaction>
</comment>
<evidence type="ECO:0000313" key="6">
    <source>
        <dbReference type="Proteomes" id="UP000474296"/>
    </source>
</evidence>
<comment type="similarity">
    <text evidence="1">Belongs to the metallo-dependent hydrolases superfamily. CpsB/CapC family.</text>
</comment>
<dbReference type="GO" id="GO:0004725">
    <property type="term" value="F:protein tyrosine phosphatase activity"/>
    <property type="evidence" value="ECO:0007669"/>
    <property type="project" value="UniProtKB-EC"/>
</dbReference>
<evidence type="ECO:0000313" key="5">
    <source>
        <dbReference type="EMBL" id="NER16866.1"/>
    </source>
</evidence>
<dbReference type="EC" id="3.1.3.48" evidence="2"/>